<proteinExistence type="predicted"/>
<evidence type="ECO:0000256" key="2">
    <source>
        <dbReference type="SAM" id="Phobius"/>
    </source>
</evidence>
<feature type="transmembrane region" description="Helical" evidence="2">
    <location>
        <begin position="175"/>
        <end position="194"/>
    </location>
</feature>
<reference evidence="3" key="2">
    <citation type="submission" date="2024-10" db="UniProtKB">
        <authorList>
            <consortium name="EnsemblProtists"/>
        </authorList>
    </citation>
    <scope>IDENTIFICATION</scope>
</reference>
<keyword evidence="4" id="KW-1185">Reference proteome</keyword>
<dbReference type="HOGENOM" id="CLU_063355_0_0_1"/>
<feature type="transmembrane region" description="Helical" evidence="2">
    <location>
        <begin position="262"/>
        <end position="284"/>
    </location>
</feature>
<keyword evidence="2" id="KW-1133">Transmembrane helix</keyword>
<dbReference type="Proteomes" id="UP000013827">
    <property type="component" value="Unassembled WGS sequence"/>
</dbReference>
<dbReference type="RefSeq" id="XP_005788508.1">
    <property type="nucleotide sequence ID" value="XM_005788451.1"/>
</dbReference>
<organism evidence="3 4">
    <name type="scientific">Emiliania huxleyi (strain CCMP1516)</name>
    <dbReference type="NCBI Taxonomy" id="280463"/>
    <lineage>
        <taxon>Eukaryota</taxon>
        <taxon>Haptista</taxon>
        <taxon>Haptophyta</taxon>
        <taxon>Prymnesiophyceae</taxon>
        <taxon>Isochrysidales</taxon>
        <taxon>Noelaerhabdaceae</taxon>
        <taxon>Emiliania</taxon>
    </lineage>
</organism>
<evidence type="ECO:0000313" key="4">
    <source>
        <dbReference type="Proteomes" id="UP000013827"/>
    </source>
</evidence>
<keyword evidence="2" id="KW-0812">Transmembrane</keyword>
<dbReference type="EnsemblProtists" id="EOD36079">
    <property type="protein sequence ID" value="EOD36079"/>
    <property type="gene ID" value="EMIHUDRAFT_455198"/>
</dbReference>
<accession>A0A0D3KJZ4</accession>
<sequence>MSSTCIASPSRDSTSPPESLAATPRDGLCEPEGSLRTQRRTTAAVRRRTLALLSVGLVAGTADALLTRLAITLDGASLAEWLAIKGLASALFSSGLLLHQNGIGAVRRLPAAAARVPAHFAAGSLLHASALSCRAAAFYSTGGSAALALLLISLCPFWAALLGRVVLGDVLPRRTVAALVAATAAAAIGVILPSKPAYRWMLLLSVEDEFAGARRSAILGLDDDGFRDASFWPIAFCAGAGASLFTNACVVRAPRQVSSAEVGVVLLLESSGSLAQLAAIWTIAGYSSARDFWNPWMVAGISLLLLLIAAHEVAQMKAARSTARRRLCQLLDAAAAKGSDT</sequence>
<evidence type="ECO:0000256" key="1">
    <source>
        <dbReference type="SAM" id="MobiDB-lite"/>
    </source>
</evidence>
<feature type="transmembrane region" description="Helical" evidence="2">
    <location>
        <begin position="145"/>
        <end position="163"/>
    </location>
</feature>
<dbReference type="GeneID" id="17281350"/>
<feature type="compositionally biased region" description="Polar residues" evidence="1">
    <location>
        <begin position="1"/>
        <end position="17"/>
    </location>
</feature>
<feature type="transmembrane region" description="Helical" evidence="2">
    <location>
        <begin position="49"/>
        <end position="69"/>
    </location>
</feature>
<feature type="transmembrane region" description="Helical" evidence="2">
    <location>
        <begin position="296"/>
        <end position="314"/>
    </location>
</feature>
<name>A0A0D3KJZ4_EMIH1</name>
<evidence type="ECO:0008006" key="5">
    <source>
        <dbReference type="Google" id="ProtNLM"/>
    </source>
</evidence>
<keyword evidence="2" id="KW-0472">Membrane</keyword>
<protein>
    <recommendedName>
        <fullName evidence="5">EamA domain-containing protein</fullName>
    </recommendedName>
</protein>
<dbReference type="KEGG" id="ehx:EMIHUDRAFT_455198"/>
<feature type="region of interest" description="Disordered" evidence="1">
    <location>
        <begin position="1"/>
        <end position="40"/>
    </location>
</feature>
<feature type="transmembrane region" description="Helical" evidence="2">
    <location>
        <begin position="231"/>
        <end position="250"/>
    </location>
</feature>
<evidence type="ECO:0000313" key="3">
    <source>
        <dbReference type="EnsemblProtists" id="EOD36079"/>
    </source>
</evidence>
<dbReference type="AlphaFoldDB" id="A0A0D3KJZ4"/>
<dbReference type="PaxDb" id="2903-EOD36079"/>
<reference evidence="4" key="1">
    <citation type="journal article" date="2013" name="Nature">
        <title>Pan genome of the phytoplankton Emiliania underpins its global distribution.</title>
        <authorList>
            <person name="Read B.A."/>
            <person name="Kegel J."/>
            <person name="Klute M.J."/>
            <person name="Kuo A."/>
            <person name="Lefebvre S.C."/>
            <person name="Maumus F."/>
            <person name="Mayer C."/>
            <person name="Miller J."/>
            <person name="Monier A."/>
            <person name="Salamov A."/>
            <person name="Young J."/>
            <person name="Aguilar M."/>
            <person name="Claverie J.M."/>
            <person name="Frickenhaus S."/>
            <person name="Gonzalez K."/>
            <person name="Herman E.K."/>
            <person name="Lin Y.C."/>
            <person name="Napier J."/>
            <person name="Ogata H."/>
            <person name="Sarno A.F."/>
            <person name="Shmutz J."/>
            <person name="Schroeder D."/>
            <person name="de Vargas C."/>
            <person name="Verret F."/>
            <person name="von Dassow P."/>
            <person name="Valentin K."/>
            <person name="Van de Peer Y."/>
            <person name="Wheeler G."/>
            <person name="Dacks J.B."/>
            <person name="Delwiche C.F."/>
            <person name="Dyhrman S.T."/>
            <person name="Glockner G."/>
            <person name="John U."/>
            <person name="Richards T."/>
            <person name="Worden A.Z."/>
            <person name="Zhang X."/>
            <person name="Grigoriev I.V."/>
            <person name="Allen A.E."/>
            <person name="Bidle K."/>
            <person name="Borodovsky M."/>
            <person name="Bowler C."/>
            <person name="Brownlee C."/>
            <person name="Cock J.M."/>
            <person name="Elias M."/>
            <person name="Gladyshev V.N."/>
            <person name="Groth M."/>
            <person name="Guda C."/>
            <person name="Hadaegh A."/>
            <person name="Iglesias-Rodriguez M.D."/>
            <person name="Jenkins J."/>
            <person name="Jones B.M."/>
            <person name="Lawson T."/>
            <person name="Leese F."/>
            <person name="Lindquist E."/>
            <person name="Lobanov A."/>
            <person name="Lomsadze A."/>
            <person name="Malik S.B."/>
            <person name="Marsh M.E."/>
            <person name="Mackinder L."/>
            <person name="Mock T."/>
            <person name="Mueller-Roeber B."/>
            <person name="Pagarete A."/>
            <person name="Parker M."/>
            <person name="Probert I."/>
            <person name="Quesneville H."/>
            <person name="Raines C."/>
            <person name="Rensing S.A."/>
            <person name="Riano-Pachon D.M."/>
            <person name="Richier S."/>
            <person name="Rokitta S."/>
            <person name="Shiraiwa Y."/>
            <person name="Soanes D.M."/>
            <person name="van der Giezen M."/>
            <person name="Wahlund T.M."/>
            <person name="Williams B."/>
            <person name="Wilson W."/>
            <person name="Wolfe G."/>
            <person name="Wurch L.L."/>
        </authorList>
    </citation>
    <scope>NUCLEOTIDE SEQUENCE</scope>
</reference>